<organism evidence="3 4">
    <name type="scientific">Lachnellula willkommii</name>
    <dbReference type="NCBI Taxonomy" id="215461"/>
    <lineage>
        <taxon>Eukaryota</taxon>
        <taxon>Fungi</taxon>
        <taxon>Dikarya</taxon>
        <taxon>Ascomycota</taxon>
        <taxon>Pezizomycotina</taxon>
        <taxon>Leotiomycetes</taxon>
        <taxon>Helotiales</taxon>
        <taxon>Lachnaceae</taxon>
        <taxon>Lachnellula</taxon>
    </lineage>
</organism>
<accession>A0A559MCV7</accession>
<proteinExistence type="predicted"/>
<name>A0A559MCV7_9HELO</name>
<evidence type="ECO:0000259" key="2">
    <source>
        <dbReference type="Pfam" id="PF24803"/>
    </source>
</evidence>
<gene>
    <name evidence="3" type="ORF">LAWI1_G004850</name>
</gene>
<feature type="domain" description="DUF7704" evidence="2">
    <location>
        <begin position="2"/>
        <end position="116"/>
    </location>
</feature>
<keyword evidence="4" id="KW-1185">Reference proteome</keyword>
<feature type="transmembrane region" description="Helical" evidence="1">
    <location>
        <begin position="96"/>
        <end position="115"/>
    </location>
</feature>
<dbReference type="EMBL" id="QGML01000749">
    <property type="protein sequence ID" value="TVY90786.1"/>
    <property type="molecule type" value="Genomic_DNA"/>
</dbReference>
<keyword evidence="1" id="KW-0472">Membrane</keyword>
<dbReference type="PANTHER" id="PTHR37019:SF1">
    <property type="entry name" value="EXPERA DOMAIN-CONTAINING PROTEIN"/>
    <property type="match status" value="1"/>
</dbReference>
<evidence type="ECO:0000313" key="3">
    <source>
        <dbReference type="EMBL" id="TVY90786.1"/>
    </source>
</evidence>
<comment type="caution">
    <text evidence="3">The sequence shown here is derived from an EMBL/GenBank/DDBJ whole genome shotgun (WGS) entry which is preliminary data.</text>
</comment>
<keyword evidence="1" id="KW-1133">Transmembrane helix</keyword>
<sequence length="118" mass="13183">LAGTYLCFSSPSTFLNATVPFPALAAAHPVDVTPVLQMMMRNLGCLYALFAVNGGVVLRLTRERSVWYAVVLIYAAYCIAPEQMFTPLAWNSDERANYVMLFFGLFMRILFMTGIGRK</sequence>
<dbReference type="AlphaFoldDB" id="A0A559MCV7"/>
<dbReference type="Proteomes" id="UP000315522">
    <property type="component" value="Unassembled WGS sequence"/>
</dbReference>
<dbReference type="InterPro" id="IPR056121">
    <property type="entry name" value="DUF7704"/>
</dbReference>
<feature type="transmembrane region" description="Helical" evidence="1">
    <location>
        <begin position="39"/>
        <end position="58"/>
    </location>
</feature>
<dbReference type="Pfam" id="PF24803">
    <property type="entry name" value="DUF7704"/>
    <property type="match status" value="1"/>
</dbReference>
<feature type="transmembrane region" description="Helical" evidence="1">
    <location>
        <begin position="65"/>
        <end position="84"/>
    </location>
</feature>
<keyword evidence="1" id="KW-0812">Transmembrane</keyword>
<feature type="non-terminal residue" evidence="3">
    <location>
        <position position="118"/>
    </location>
</feature>
<feature type="non-terminal residue" evidence="3">
    <location>
        <position position="1"/>
    </location>
</feature>
<dbReference type="PANTHER" id="PTHR37019">
    <property type="entry name" value="CHROMOSOME 1, WHOLE GENOME SHOTGUN SEQUENCE"/>
    <property type="match status" value="1"/>
</dbReference>
<evidence type="ECO:0000313" key="4">
    <source>
        <dbReference type="Proteomes" id="UP000315522"/>
    </source>
</evidence>
<protein>
    <recommendedName>
        <fullName evidence="2">DUF7704 domain-containing protein</fullName>
    </recommendedName>
</protein>
<reference evidence="3 4" key="1">
    <citation type="submission" date="2018-05" db="EMBL/GenBank/DDBJ databases">
        <title>Genome sequencing and assembly of the regulated plant pathogen Lachnellula willkommii and related sister species for the development of diagnostic species identification markers.</title>
        <authorList>
            <person name="Giroux E."/>
            <person name="Bilodeau G."/>
        </authorList>
    </citation>
    <scope>NUCLEOTIDE SEQUENCE [LARGE SCALE GENOMIC DNA]</scope>
    <source>
        <strain evidence="3 4">CBS 172.35</strain>
    </source>
</reference>
<evidence type="ECO:0000256" key="1">
    <source>
        <dbReference type="SAM" id="Phobius"/>
    </source>
</evidence>